<evidence type="ECO:0000313" key="15">
    <source>
        <dbReference type="Proteomes" id="UP000182284"/>
    </source>
</evidence>
<keyword evidence="9" id="KW-0902">Two-component regulatory system</keyword>
<keyword evidence="4" id="KW-0597">Phosphoprotein</keyword>
<dbReference type="GO" id="GO:0005886">
    <property type="term" value="C:plasma membrane"/>
    <property type="evidence" value="ECO:0007669"/>
    <property type="project" value="TreeGrafter"/>
</dbReference>
<keyword evidence="7 14" id="KW-0418">Kinase</keyword>
<dbReference type="InterPro" id="IPR003661">
    <property type="entry name" value="HisK_dim/P_dom"/>
</dbReference>
<comment type="subcellular location">
    <subcellularLocation>
        <location evidence="2">Membrane</location>
    </subcellularLocation>
</comment>
<dbReference type="InterPro" id="IPR036890">
    <property type="entry name" value="HATPase_C_sf"/>
</dbReference>
<proteinExistence type="predicted"/>
<evidence type="ECO:0000259" key="12">
    <source>
        <dbReference type="PROSITE" id="PS50109"/>
    </source>
</evidence>
<keyword evidence="8 11" id="KW-1133">Transmembrane helix</keyword>
<dbReference type="EC" id="2.7.13.3" evidence="3"/>
<evidence type="ECO:0000259" key="13">
    <source>
        <dbReference type="PROSITE" id="PS50885"/>
    </source>
</evidence>
<dbReference type="RefSeq" id="WP_083351875.1">
    <property type="nucleotide sequence ID" value="NZ_FNBL01000011.1"/>
</dbReference>
<dbReference type="PROSITE" id="PS50109">
    <property type="entry name" value="HIS_KIN"/>
    <property type="match status" value="1"/>
</dbReference>
<dbReference type="PANTHER" id="PTHR45436:SF1">
    <property type="entry name" value="SENSOR PROTEIN QSEC"/>
    <property type="match status" value="1"/>
</dbReference>
<keyword evidence="10 11" id="KW-0472">Membrane</keyword>
<dbReference type="PANTHER" id="PTHR45436">
    <property type="entry name" value="SENSOR HISTIDINE KINASE YKOH"/>
    <property type="match status" value="1"/>
</dbReference>
<dbReference type="InterPro" id="IPR003660">
    <property type="entry name" value="HAMP_dom"/>
</dbReference>
<dbReference type="PRINTS" id="PR00344">
    <property type="entry name" value="BCTRLSENSOR"/>
</dbReference>
<dbReference type="SUPFAM" id="SSF55874">
    <property type="entry name" value="ATPase domain of HSP90 chaperone/DNA topoisomerase II/histidine kinase"/>
    <property type="match status" value="1"/>
</dbReference>
<dbReference type="EMBL" id="FNBL01000011">
    <property type="protein sequence ID" value="SDG07433.1"/>
    <property type="molecule type" value="Genomic_DNA"/>
</dbReference>
<dbReference type="SMART" id="SM00388">
    <property type="entry name" value="HisKA"/>
    <property type="match status" value="1"/>
</dbReference>
<evidence type="ECO:0000256" key="6">
    <source>
        <dbReference type="ARBA" id="ARBA00022692"/>
    </source>
</evidence>
<dbReference type="Pfam" id="PF08521">
    <property type="entry name" value="2CSK_N"/>
    <property type="match status" value="1"/>
</dbReference>
<dbReference type="Proteomes" id="UP000182284">
    <property type="component" value="Unassembled WGS sequence"/>
</dbReference>
<dbReference type="InterPro" id="IPR036097">
    <property type="entry name" value="HisK_dim/P_sf"/>
</dbReference>
<evidence type="ECO:0000256" key="4">
    <source>
        <dbReference type="ARBA" id="ARBA00022553"/>
    </source>
</evidence>
<dbReference type="SUPFAM" id="SSF47384">
    <property type="entry name" value="Homodimeric domain of signal transducing histidine kinase"/>
    <property type="match status" value="1"/>
</dbReference>
<name>A0A1G7R9M2_9RHOB</name>
<reference evidence="14 15" key="1">
    <citation type="submission" date="2016-10" db="EMBL/GenBank/DDBJ databases">
        <authorList>
            <person name="de Groot N.N."/>
        </authorList>
    </citation>
    <scope>NUCLEOTIDE SEQUENCE [LARGE SCALE GENOMIC DNA]</scope>
    <source>
        <strain evidence="14 15">DSM 27375</strain>
    </source>
</reference>
<comment type="catalytic activity">
    <reaction evidence="1">
        <text>ATP + protein L-histidine = ADP + protein N-phospho-L-histidine.</text>
        <dbReference type="EC" id="2.7.13.3"/>
    </reaction>
</comment>
<dbReference type="Gene3D" id="3.30.565.10">
    <property type="entry name" value="Histidine kinase-like ATPase, C-terminal domain"/>
    <property type="match status" value="1"/>
</dbReference>
<evidence type="ECO:0000256" key="7">
    <source>
        <dbReference type="ARBA" id="ARBA00022777"/>
    </source>
</evidence>
<protein>
    <recommendedName>
        <fullName evidence="3">histidine kinase</fullName>
        <ecNumber evidence="3">2.7.13.3</ecNumber>
    </recommendedName>
</protein>
<dbReference type="InterPro" id="IPR004358">
    <property type="entry name" value="Sig_transdc_His_kin-like_C"/>
</dbReference>
<dbReference type="InterPro" id="IPR005467">
    <property type="entry name" value="His_kinase_dom"/>
</dbReference>
<evidence type="ECO:0000313" key="14">
    <source>
        <dbReference type="EMBL" id="SDG07433.1"/>
    </source>
</evidence>
<gene>
    <name evidence="14" type="ORF">SAMN04488117_11187</name>
</gene>
<dbReference type="InterPro" id="IPR013727">
    <property type="entry name" value="2CSK_N"/>
</dbReference>
<dbReference type="Gene3D" id="1.10.287.130">
    <property type="match status" value="1"/>
</dbReference>
<evidence type="ECO:0000256" key="1">
    <source>
        <dbReference type="ARBA" id="ARBA00000085"/>
    </source>
</evidence>
<organism evidence="14 15">
    <name type="scientific">Celeribacter baekdonensis</name>
    <dbReference type="NCBI Taxonomy" id="875171"/>
    <lineage>
        <taxon>Bacteria</taxon>
        <taxon>Pseudomonadati</taxon>
        <taxon>Pseudomonadota</taxon>
        <taxon>Alphaproteobacteria</taxon>
        <taxon>Rhodobacterales</taxon>
        <taxon>Roseobacteraceae</taxon>
        <taxon>Celeribacter</taxon>
    </lineage>
</organism>
<dbReference type="GO" id="GO:0000155">
    <property type="term" value="F:phosphorelay sensor kinase activity"/>
    <property type="evidence" value="ECO:0007669"/>
    <property type="project" value="InterPro"/>
</dbReference>
<dbReference type="OrthoDB" id="913606at2"/>
<dbReference type="PROSITE" id="PS50885">
    <property type="entry name" value="HAMP"/>
    <property type="match status" value="1"/>
</dbReference>
<evidence type="ECO:0000256" key="3">
    <source>
        <dbReference type="ARBA" id="ARBA00012438"/>
    </source>
</evidence>
<dbReference type="Pfam" id="PF00512">
    <property type="entry name" value="HisKA"/>
    <property type="match status" value="1"/>
</dbReference>
<evidence type="ECO:0000256" key="5">
    <source>
        <dbReference type="ARBA" id="ARBA00022679"/>
    </source>
</evidence>
<dbReference type="InterPro" id="IPR050428">
    <property type="entry name" value="TCS_sensor_his_kinase"/>
</dbReference>
<evidence type="ECO:0000256" key="2">
    <source>
        <dbReference type="ARBA" id="ARBA00004370"/>
    </source>
</evidence>
<feature type="domain" description="Histidine kinase" evidence="12">
    <location>
        <begin position="247"/>
        <end position="457"/>
    </location>
</feature>
<dbReference type="Pfam" id="PF02518">
    <property type="entry name" value="HATPase_c"/>
    <property type="match status" value="1"/>
</dbReference>
<evidence type="ECO:0000256" key="11">
    <source>
        <dbReference type="SAM" id="Phobius"/>
    </source>
</evidence>
<dbReference type="AlphaFoldDB" id="A0A1G7R9M2"/>
<keyword evidence="5" id="KW-0808">Transferase</keyword>
<sequence length="457" mass="50600">MKLRLRRLALRERLFLMIVAPLVLVAILASVARYLQFTNVSRQVYDNTLYSIALTISRDVMQSQGDMLTIQLLNAMTSALGDEIFYRVTGPNGAYVTGYSDAPISSFSTALAPGKPNYYDSVANGVPVRALIMQDYVNENGGKGLATVEVWQTVSQRKALSHDLIFQTMLYFAILVSTAALTVWFGITFGLRPLRELEGAILARTPDDLKPIRRWVPEELTTLVEAMNSLFTRLNTAFALRDAFISDAAHQVRNPIAAIQAQAEAAMTAPTEKVLRERIADVADVARRTGRLTHQLLSMERVRGRKMRSLASPIDIATAVEDTTRSFAERVITQGVAVIYEVTGERRWIQADSILINEVLMNLLDNAVTYAGETPTITVTLRFLATEVWLEVADDGPGISDPLRERVFDRFFRADPDTLQGCGLGLAIVQDIARSHNGRAIVLPDTEGCTIRVILPN</sequence>
<evidence type="ECO:0000256" key="8">
    <source>
        <dbReference type="ARBA" id="ARBA00022989"/>
    </source>
</evidence>
<dbReference type="InterPro" id="IPR003594">
    <property type="entry name" value="HATPase_dom"/>
</dbReference>
<keyword evidence="6 11" id="KW-0812">Transmembrane</keyword>
<feature type="domain" description="HAMP" evidence="13">
    <location>
        <begin position="188"/>
        <end position="239"/>
    </location>
</feature>
<feature type="transmembrane region" description="Helical" evidence="11">
    <location>
        <begin position="164"/>
        <end position="187"/>
    </location>
</feature>
<evidence type="ECO:0000256" key="10">
    <source>
        <dbReference type="ARBA" id="ARBA00023136"/>
    </source>
</evidence>
<dbReference type="SMART" id="SM00387">
    <property type="entry name" value="HATPase_c"/>
    <property type="match status" value="1"/>
</dbReference>
<dbReference type="CDD" id="cd00075">
    <property type="entry name" value="HATPase"/>
    <property type="match status" value="1"/>
</dbReference>
<accession>A0A1G7R9M2</accession>
<evidence type="ECO:0000256" key="9">
    <source>
        <dbReference type="ARBA" id="ARBA00023012"/>
    </source>
</evidence>